<keyword evidence="17" id="KW-1185">Reference proteome</keyword>
<evidence type="ECO:0000256" key="9">
    <source>
        <dbReference type="ARBA" id="ARBA00023002"/>
    </source>
</evidence>
<evidence type="ECO:0000256" key="10">
    <source>
        <dbReference type="ARBA" id="ARBA00023004"/>
    </source>
</evidence>
<dbReference type="PRINTS" id="PR00463">
    <property type="entry name" value="EP450I"/>
</dbReference>
<feature type="transmembrane region" description="Helical" evidence="15">
    <location>
        <begin position="12"/>
        <end position="31"/>
    </location>
</feature>
<evidence type="ECO:0000256" key="7">
    <source>
        <dbReference type="ARBA" id="ARBA00022824"/>
    </source>
</evidence>
<organism evidence="16 17">
    <name type="scientific">Henosepilachna vigintioctopunctata</name>
    <dbReference type="NCBI Taxonomy" id="420089"/>
    <lineage>
        <taxon>Eukaryota</taxon>
        <taxon>Metazoa</taxon>
        <taxon>Ecdysozoa</taxon>
        <taxon>Arthropoda</taxon>
        <taxon>Hexapoda</taxon>
        <taxon>Insecta</taxon>
        <taxon>Pterygota</taxon>
        <taxon>Neoptera</taxon>
        <taxon>Endopterygota</taxon>
        <taxon>Coleoptera</taxon>
        <taxon>Polyphaga</taxon>
        <taxon>Cucujiformia</taxon>
        <taxon>Coccinelloidea</taxon>
        <taxon>Coccinellidae</taxon>
        <taxon>Epilachninae</taxon>
        <taxon>Epilachnini</taxon>
        <taxon>Henosepilachna</taxon>
    </lineage>
</organism>
<keyword evidence="12 15" id="KW-0472">Membrane</keyword>
<dbReference type="GO" id="GO:0005789">
    <property type="term" value="C:endoplasmic reticulum membrane"/>
    <property type="evidence" value="ECO:0007669"/>
    <property type="project" value="UniProtKB-SubCell"/>
</dbReference>
<evidence type="ECO:0000313" key="17">
    <source>
        <dbReference type="Proteomes" id="UP001431783"/>
    </source>
</evidence>
<protein>
    <recommendedName>
        <fullName evidence="18">Cytochrome P450</fullName>
    </recommendedName>
</protein>
<dbReference type="InterPro" id="IPR002401">
    <property type="entry name" value="Cyt_P450_E_grp-I"/>
</dbReference>
<dbReference type="AlphaFoldDB" id="A0AAW1US75"/>
<evidence type="ECO:0000256" key="8">
    <source>
        <dbReference type="ARBA" id="ARBA00022848"/>
    </source>
</evidence>
<evidence type="ECO:0000313" key="16">
    <source>
        <dbReference type="EMBL" id="KAK9886391.1"/>
    </source>
</evidence>
<dbReference type="Gene3D" id="1.10.630.10">
    <property type="entry name" value="Cytochrome P450"/>
    <property type="match status" value="1"/>
</dbReference>
<comment type="subcellular location">
    <subcellularLocation>
        <location evidence="3">Endoplasmic reticulum membrane</location>
        <topology evidence="3">Peripheral membrane protein</topology>
    </subcellularLocation>
    <subcellularLocation>
        <location evidence="2">Microsome membrane</location>
        <topology evidence="2">Peripheral membrane protein</topology>
    </subcellularLocation>
</comment>
<comment type="cofactor">
    <cofactor evidence="1 13">
        <name>heme</name>
        <dbReference type="ChEBI" id="CHEBI:30413"/>
    </cofactor>
</comment>
<accession>A0AAW1US75</accession>
<evidence type="ECO:0000256" key="11">
    <source>
        <dbReference type="ARBA" id="ARBA00023033"/>
    </source>
</evidence>
<keyword evidence="15" id="KW-1133">Transmembrane helix</keyword>
<evidence type="ECO:0000256" key="3">
    <source>
        <dbReference type="ARBA" id="ARBA00004406"/>
    </source>
</evidence>
<evidence type="ECO:0000256" key="12">
    <source>
        <dbReference type="ARBA" id="ARBA00023136"/>
    </source>
</evidence>
<keyword evidence="5 13" id="KW-0349">Heme</keyword>
<gene>
    <name evidence="16" type="ORF">WA026_016663</name>
</gene>
<keyword evidence="11 14" id="KW-0503">Monooxygenase</keyword>
<evidence type="ECO:0000256" key="15">
    <source>
        <dbReference type="SAM" id="Phobius"/>
    </source>
</evidence>
<dbReference type="CDD" id="cd11056">
    <property type="entry name" value="CYP6-like"/>
    <property type="match status" value="1"/>
</dbReference>
<evidence type="ECO:0000256" key="1">
    <source>
        <dbReference type="ARBA" id="ARBA00001971"/>
    </source>
</evidence>
<feature type="binding site" description="axial binding residue" evidence="13">
    <location>
        <position position="446"/>
    </location>
    <ligand>
        <name>heme</name>
        <dbReference type="ChEBI" id="CHEBI:30413"/>
    </ligand>
    <ligandPart>
        <name>Fe</name>
        <dbReference type="ChEBI" id="CHEBI:18248"/>
    </ligandPart>
</feature>
<dbReference type="Proteomes" id="UP001431783">
    <property type="component" value="Unassembled WGS sequence"/>
</dbReference>
<evidence type="ECO:0008006" key="18">
    <source>
        <dbReference type="Google" id="ProtNLM"/>
    </source>
</evidence>
<dbReference type="FunFam" id="1.10.630.10:FF:000182">
    <property type="entry name" value="Cytochrome P450 3A4"/>
    <property type="match status" value="1"/>
</dbReference>
<sequence>MSTTTSSLSLFNGYQILSYALVIALLAYLYFKEIFSYWKDRKIQYVSPIPLFGNLLPVFLLRRNIAEQLAELYRNTTGSIVGIFMLNRPALLIRNPDIVKKLLIKNFDHFNNRSVGAGVDHARVPNGTCGLLASQDDTWKWLRKTVTPAFSASQLKSTTSDIQNVTEKTVDFIRRSSDKISGDINIRDVCSRYSIESGCSTFFGIDPKCFSSEISPYMVVNTNLFDYRLFKRGVHIAMGFISPAISKMLGLEFFHGDSTKCFVEHVRKTMIAREDNMEYRNDYLDIIREAIESYDGEGNLLFNTVEIFVANNETLAAVLTFCCFELVKNQEIQRKLRAEILEIQKDDKSIPCEELCQLKYLECFVKEVIRMYPNVPFLDRICKKDFLLDEPQLKIEEGTSVYVSLLGIHFDPEYYPEPHVFNPDRFLNDSIDWSVYLPFGKGPRMCPAKKYSEIIIKSYLASVLTNFELTKSSRTTEKMVFHTKGFTLQPSEEVFLNMQPLNNTQTVY</sequence>
<proteinExistence type="inferred from homology"/>
<dbReference type="GO" id="GO:0004497">
    <property type="term" value="F:monooxygenase activity"/>
    <property type="evidence" value="ECO:0007669"/>
    <property type="project" value="UniProtKB-KW"/>
</dbReference>
<evidence type="ECO:0000256" key="5">
    <source>
        <dbReference type="ARBA" id="ARBA00022617"/>
    </source>
</evidence>
<dbReference type="PANTHER" id="PTHR24292:SF104">
    <property type="entry name" value="CYTOCHROME P450 308A1-RELATED"/>
    <property type="match status" value="1"/>
</dbReference>
<reference evidence="16 17" key="1">
    <citation type="submission" date="2023-03" db="EMBL/GenBank/DDBJ databases">
        <title>Genome insight into feeding habits of ladybird beetles.</title>
        <authorList>
            <person name="Li H.-S."/>
            <person name="Huang Y.-H."/>
            <person name="Pang H."/>
        </authorList>
    </citation>
    <scope>NUCLEOTIDE SEQUENCE [LARGE SCALE GENOMIC DNA]</scope>
    <source>
        <strain evidence="16">SYSU_2023b</strain>
        <tissue evidence="16">Whole body</tissue>
    </source>
</reference>
<dbReference type="GO" id="GO:0005506">
    <property type="term" value="F:iron ion binding"/>
    <property type="evidence" value="ECO:0007669"/>
    <property type="project" value="InterPro"/>
</dbReference>
<keyword evidence="9 14" id="KW-0560">Oxidoreductase</keyword>
<evidence type="ECO:0000256" key="13">
    <source>
        <dbReference type="PIRSR" id="PIRSR602401-1"/>
    </source>
</evidence>
<comment type="similarity">
    <text evidence="4 14">Belongs to the cytochrome P450 family.</text>
</comment>
<keyword evidence="10 13" id="KW-0408">Iron</keyword>
<dbReference type="EMBL" id="JARQZJ010000100">
    <property type="protein sequence ID" value="KAK9886391.1"/>
    <property type="molecule type" value="Genomic_DNA"/>
</dbReference>
<dbReference type="InterPro" id="IPR017972">
    <property type="entry name" value="Cyt_P450_CS"/>
</dbReference>
<keyword evidence="6 13" id="KW-0479">Metal-binding</keyword>
<name>A0AAW1US75_9CUCU</name>
<evidence type="ECO:0000256" key="4">
    <source>
        <dbReference type="ARBA" id="ARBA00010617"/>
    </source>
</evidence>
<dbReference type="GO" id="GO:0016705">
    <property type="term" value="F:oxidoreductase activity, acting on paired donors, with incorporation or reduction of molecular oxygen"/>
    <property type="evidence" value="ECO:0007669"/>
    <property type="project" value="InterPro"/>
</dbReference>
<dbReference type="PRINTS" id="PR00385">
    <property type="entry name" value="P450"/>
</dbReference>
<dbReference type="PANTHER" id="PTHR24292">
    <property type="entry name" value="CYTOCHROME P450"/>
    <property type="match status" value="1"/>
</dbReference>
<dbReference type="Pfam" id="PF00067">
    <property type="entry name" value="p450"/>
    <property type="match status" value="1"/>
</dbReference>
<evidence type="ECO:0000256" key="2">
    <source>
        <dbReference type="ARBA" id="ARBA00004174"/>
    </source>
</evidence>
<dbReference type="InterPro" id="IPR036396">
    <property type="entry name" value="Cyt_P450_sf"/>
</dbReference>
<comment type="caution">
    <text evidence="16">The sequence shown here is derived from an EMBL/GenBank/DDBJ whole genome shotgun (WGS) entry which is preliminary data.</text>
</comment>
<dbReference type="InterPro" id="IPR001128">
    <property type="entry name" value="Cyt_P450"/>
</dbReference>
<dbReference type="GO" id="GO:0020037">
    <property type="term" value="F:heme binding"/>
    <property type="evidence" value="ECO:0007669"/>
    <property type="project" value="InterPro"/>
</dbReference>
<keyword evidence="8" id="KW-0492">Microsome</keyword>
<evidence type="ECO:0000256" key="6">
    <source>
        <dbReference type="ARBA" id="ARBA00022723"/>
    </source>
</evidence>
<keyword evidence="15" id="KW-0812">Transmembrane</keyword>
<dbReference type="InterPro" id="IPR050476">
    <property type="entry name" value="Insect_CytP450_Detox"/>
</dbReference>
<keyword evidence="7" id="KW-0256">Endoplasmic reticulum</keyword>
<dbReference type="PROSITE" id="PS00086">
    <property type="entry name" value="CYTOCHROME_P450"/>
    <property type="match status" value="1"/>
</dbReference>
<evidence type="ECO:0000256" key="14">
    <source>
        <dbReference type="RuleBase" id="RU000461"/>
    </source>
</evidence>
<dbReference type="SUPFAM" id="SSF48264">
    <property type="entry name" value="Cytochrome P450"/>
    <property type="match status" value="1"/>
</dbReference>